<dbReference type="AlphaFoldDB" id="X1CNS7"/>
<organism evidence="1">
    <name type="scientific">marine sediment metagenome</name>
    <dbReference type="NCBI Taxonomy" id="412755"/>
    <lineage>
        <taxon>unclassified sequences</taxon>
        <taxon>metagenomes</taxon>
        <taxon>ecological metagenomes</taxon>
    </lineage>
</organism>
<reference evidence="1" key="1">
    <citation type="journal article" date="2014" name="Front. Microbiol.">
        <title>High frequency of phylogenetically diverse reductive dehalogenase-homologous genes in deep subseafloor sedimentary metagenomes.</title>
        <authorList>
            <person name="Kawai M."/>
            <person name="Futagami T."/>
            <person name="Toyoda A."/>
            <person name="Takaki Y."/>
            <person name="Nishi S."/>
            <person name="Hori S."/>
            <person name="Arai W."/>
            <person name="Tsubouchi T."/>
            <person name="Morono Y."/>
            <person name="Uchiyama I."/>
            <person name="Ito T."/>
            <person name="Fujiyama A."/>
            <person name="Inagaki F."/>
            <person name="Takami H."/>
        </authorList>
    </citation>
    <scope>NUCLEOTIDE SEQUENCE</scope>
    <source>
        <strain evidence="1">Expedition CK06-06</strain>
    </source>
</reference>
<sequence length="127" mass="13622">DLVVQEQRSAIHPGYSLPSEYWTRPIDAQMREWSAVAGNDLESARYQGPLVSTPAPETGHVLWAKSIATGGLVGAELGNHAYEQGDAYEGKFQSSVIINGILYYNRFAPVGSAGAFAQGIIAVDLRG</sequence>
<protein>
    <submittedName>
        <fullName evidence="1">Uncharacterized protein</fullName>
    </submittedName>
</protein>
<name>X1CNS7_9ZZZZ</name>
<accession>X1CNS7</accession>
<evidence type="ECO:0000313" key="1">
    <source>
        <dbReference type="EMBL" id="GAH09432.1"/>
    </source>
</evidence>
<feature type="non-terminal residue" evidence="1">
    <location>
        <position position="127"/>
    </location>
</feature>
<dbReference type="EMBL" id="BART01038972">
    <property type="protein sequence ID" value="GAH09432.1"/>
    <property type="molecule type" value="Genomic_DNA"/>
</dbReference>
<comment type="caution">
    <text evidence="1">The sequence shown here is derived from an EMBL/GenBank/DDBJ whole genome shotgun (WGS) entry which is preliminary data.</text>
</comment>
<gene>
    <name evidence="1" type="ORF">S01H4_64329</name>
</gene>
<proteinExistence type="predicted"/>
<feature type="non-terminal residue" evidence="1">
    <location>
        <position position="1"/>
    </location>
</feature>